<evidence type="ECO:0000313" key="2">
    <source>
        <dbReference type="EMBL" id="CAF4395331.1"/>
    </source>
</evidence>
<evidence type="ECO:0000313" key="3">
    <source>
        <dbReference type="Proteomes" id="UP000682733"/>
    </source>
</evidence>
<name>A0A8S2VEC3_9BILA</name>
<organism evidence="2 3">
    <name type="scientific">Didymodactylos carnosus</name>
    <dbReference type="NCBI Taxonomy" id="1234261"/>
    <lineage>
        <taxon>Eukaryota</taxon>
        <taxon>Metazoa</taxon>
        <taxon>Spiralia</taxon>
        <taxon>Gnathifera</taxon>
        <taxon>Rotifera</taxon>
        <taxon>Eurotatoria</taxon>
        <taxon>Bdelloidea</taxon>
        <taxon>Philodinida</taxon>
        <taxon>Philodinidae</taxon>
        <taxon>Didymodactylos</taxon>
    </lineage>
</organism>
<gene>
    <name evidence="1" type="ORF">OVA965_LOCUS41565</name>
    <name evidence="2" type="ORF">TMI583_LOCUS43241</name>
</gene>
<proteinExistence type="predicted"/>
<dbReference type="Proteomes" id="UP000682733">
    <property type="component" value="Unassembled WGS sequence"/>
</dbReference>
<feature type="non-terminal residue" evidence="2">
    <location>
        <position position="1"/>
    </location>
</feature>
<dbReference type="Proteomes" id="UP000677228">
    <property type="component" value="Unassembled WGS sequence"/>
</dbReference>
<reference evidence="2" key="1">
    <citation type="submission" date="2021-02" db="EMBL/GenBank/DDBJ databases">
        <authorList>
            <person name="Nowell W R."/>
        </authorList>
    </citation>
    <scope>NUCLEOTIDE SEQUENCE</scope>
</reference>
<feature type="non-terminal residue" evidence="2">
    <location>
        <position position="94"/>
    </location>
</feature>
<sequence length="94" mass="10852">LIHGSRNVDVELGNAWCFYIKAAAAHFSYQYTNNDQLRQFIQSRSFGLEKAITADRTVHKVKFKILKNVLTISDEPLRAFVMKTVGERSEYVRT</sequence>
<protein>
    <submittedName>
        <fullName evidence="2">Uncharacterized protein</fullName>
    </submittedName>
</protein>
<comment type="caution">
    <text evidence="2">The sequence shown here is derived from an EMBL/GenBank/DDBJ whole genome shotgun (WGS) entry which is preliminary data.</text>
</comment>
<evidence type="ECO:0000313" key="1">
    <source>
        <dbReference type="EMBL" id="CAF1591316.1"/>
    </source>
</evidence>
<dbReference type="EMBL" id="CAJOBA010071683">
    <property type="protein sequence ID" value="CAF4395331.1"/>
    <property type="molecule type" value="Genomic_DNA"/>
</dbReference>
<accession>A0A8S2VEC3</accession>
<dbReference type="AlphaFoldDB" id="A0A8S2VEC3"/>
<dbReference type="EMBL" id="CAJNOK010048267">
    <property type="protein sequence ID" value="CAF1591316.1"/>
    <property type="molecule type" value="Genomic_DNA"/>
</dbReference>